<dbReference type="AlphaFoldDB" id="A0A6A6ZFG8"/>
<accession>A0A6A6ZFG8</accession>
<sequence>YKLDMFLKWFADTRLGVIEAAVTDVTLGNRLSSLKRAVNMYTNYKYSNLQNRVLNTTLMQLLRNKKITSARYAKPIATVGVTQDLLRFLWACNEYQHPHARWFIQLAFLTNLYTFLGTRPGEVIESDAWLNSNKGLHYKDFYLKRCIIGAFKG</sequence>
<dbReference type="PANTHER" id="PTHR37535">
    <property type="entry name" value="FLUG DOMAIN PROTEIN"/>
    <property type="match status" value="1"/>
</dbReference>
<dbReference type="PANTHER" id="PTHR37535:SF3">
    <property type="entry name" value="FLUG DOMAIN-CONTAINING PROTEIN"/>
    <property type="match status" value="1"/>
</dbReference>
<feature type="non-terminal residue" evidence="1">
    <location>
        <position position="1"/>
    </location>
</feature>
<keyword evidence="2" id="KW-1185">Reference proteome</keyword>
<evidence type="ECO:0000313" key="2">
    <source>
        <dbReference type="Proteomes" id="UP000799424"/>
    </source>
</evidence>
<protein>
    <submittedName>
        <fullName evidence="1">Uncharacterized protein</fullName>
    </submittedName>
</protein>
<organism evidence="1 2">
    <name type="scientific">Ophiobolus disseminans</name>
    <dbReference type="NCBI Taxonomy" id="1469910"/>
    <lineage>
        <taxon>Eukaryota</taxon>
        <taxon>Fungi</taxon>
        <taxon>Dikarya</taxon>
        <taxon>Ascomycota</taxon>
        <taxon>Pezizomycotina</taxon>
        <taxon>Dothideomycetes</taxon>
        <taxon>Pleosporomycetidae</taxon>
        <taxon>Pleosporales</taxon>
        <taxon>Pleosporineae</taxon>
        <taxon>Phaeosphaeriaceae</taxon>
        <taxon>Ophiobolus</taxon>
    </lineage>
</organism>
<gene>
    <name evidence="1" type="ORF">CC86DRAFT_308295</name>
</gene>
<dbReference type="OrthoDB" id="3943630at2759"/>
<dbReference type="Proteomes" id="UP000799424">
    <property type="component" value="Unassembled WGS sequence"/>
</dbReference>
<evidence type="ECO:0000313" key="1">
    <source>
        <dbReference type="EMBL" id="KAF2818937.1"/>
    </source>
</evidence>
<name>A0A6A6ZFG8_9PLEO</name>
<reference evidence="1" key="1">
    <citation type="journal article" date="2020" name="Stud. Mycol.">
        <title>101 Dothideomycetes genomes: a test case for predicting lifestyles and emergence of pathogens.</title>
        <authorList>
            <person name="Haridas S."/>
            <person name="Albert R."/>
            <person name="Binder M."/>
            <person name="Bloem J."/>
            <person name="Labutti K."/>
            <person name="Salamov A."/>
            <person name="Andreopoulos B."/>
            <person name="Baker S."/>
            <person name="Barry K."/>
            <person name="Bills G."/>
            <person name="Bluhm B."/>
            <person name="Cannon C."/>
            <person name="Castanera R."/>
            <person name="Culley D."/>
            <person name="Daum C."/>
            <person name="Ezra D."/>
            <person name="Gonzalez J."/>
            <person name="Henrissat B."/>
            <person name="Kuo A."/>
            <person name="Liang C."/>
            <person name="Lipzen A."/>
            <person name="Lutzoni F."/>
            <person name="Magnuson J."/>
            <person name="Mondo S."/>
            <person name="Nolan M."/>
            <person name="Ohm R."/>
            <person name="Pangilinan J."/>
            <person name="Park H.-J."/>
            <person name="Ramirez L."/>
            <person name="Alfaro M."/>
            <person name="Sun H."/>
            <person name="Tritt A."/>
            <person name="Yoshinaga Y."/>
            <person name="Zwiers L.-H."/>
            <person name="Turgeon B."/>
            <person name="Goodwin S."/>
            <person name="Spatafora J."/>
            <person name="Crous P."/>
            <person name="Grigoriev I."/>
        </authorList>
    </citation>
    <scope>NUCLEOTIDE SEQUENCE</scope>
    <source>
        <strain evidence="1">CBS 113818</strain>
    </source>
</reference>
<dbReference type="EMBL" id="MU006248">
    <property type="protein sequence ID" value="KAF2818937.1"/>
    <property type="molecule type" value="Genomic_DNA"/>
</dbReference>
<proteinExistence type="predicted"/>